<dbReference type="PANTHER" id="PTHR34597">
    <property type="entry name" value="SLR1661 PROTEIN"/>
    <property type="match status" value="1"/>
</dbReference>
<feature type="domain" description="ShlB POTRA" evidence="8">
    <location>
        <begin position="178"/>
        <end position="230"/>
    </location>
</feature>
<feature type="domain" description="Polypeptide-transport-associated ShlB-type" evidence="7">
    <location>
        <begin position="122"/>
        <end position="176"/>
    </location>
</feature>
<evidence type="ECO:0000256" key="4">
    <source>
        <dbReference type="SAM" id="MobiDB-lite"/>
    </source>
</evidence>
<dbReference type="GO" id="GO:0046819">
    <property type="term" value="P:protein secretion by the type V secretion system"/>
    <property type="evidence" value="ECO:0007669"/>
    <property type="project" value="TreeGrafter"/>
</dbReference>
<reference evidence="9 10" key="1">
    <citation type="submission" date="2017-12" db="EMBL/GenBank/DDBJ databases">
        <title>Genome sequence of the active heterotrophic nitrifier-denitrifier, Cupriavidus pauculus UM1.</title>
        <authorList>
            <person name="Putonti C."/>
            <person name="Castignetti D."/>
        </authorList>
    </citation>
    <scope>NUCLEOTIDE SEQUENCE [LARGE SCALE GENOMIC DNA]</scope>
    <source>
        <strain evidence="9 10">UM1</strain>
    </source>
</reference>
<evidence type="ECO:0000256" key="2">
    <source>
        <dbReference type="ARBA" id="ARBA00022692"/>
    </source>
</evidence>
<keyword evidence="1" id="KW-0472">Membrane</keyword>
<feature type="domain" description="Haemolysin activator HlyB C-terminal" evidence="6">
    <location>
        <begin position="235"/>
        <end position="549"/>
    </location>
</feature>
<dbReference type="AlphaFoldDB" id="A0A2N5C8F7"/>
<dbReference type="PIRSF" id="PIRSF029745">
    <property type="entry name" value="FhaC"/>
    <property type="match status" value="1"/>
</dbReference>
<feature type="compositionally biased region" description="Basic and acidic residues" evidence="4">
    <location>
        <begin position="44"/>
        <end position="59"/>
    </location>
</feature>
<evidence type="ECO:0008006" key="11">
    <source>
        <dbReference type="Google" id="ProtNLM"/>
    </source>
</evidence>
<keyword evidence="5" id="KW-0732">Signal</keyword>
<evidence type="ECO:0000313" key="9">
    <source>
        <dbReference type="EMBL" id="PLP98497.1"/>
    </source>
</evidence>
<dbReference type="InterPro" id="IPR027282">
    <property type="entry name" value="TPS"/>
</dbReference>
<feature type="chain" id="PRO_5014963241" description="ShlB/FhaC/HecB family hemolysin secretion/activation protein" evidence="5">
    <location>
        <begin position="28"/>
        <end position="590"/>
    </location>
</feature>
<comment type="caution">
    <text evidence="9">The sequence shown here is derived from an EMBL/GenBank/DDBJ whole genome shotgun (WGS) entry which is preliminary data.</text>
</comment>
<keyword evidence="2" id="KW-0812">Transmembrane</keyword>
<dbReference type="OrthoDB" id="290122at2"/>
<dbReference type="Pfam" id="PF03865">
    <property type="entry name" value="ShlB"/>
    <property type="match status" value="1"/>
</dbReference>
<protein>
    <recommendedName>
        <fullName evidence="11">ShlB/FhaC/HecB family hemolysin secretion/activation protein</fullName>
    </recommendedName>
</protein>
<evidence type="ECO:0000259" key="7">
    <source>
        <dbReference type="Pfam" id="PF08479"/>
    </source>
</evidence>
<dbReference type="InterPro" id="IPR005565">
    <property type="entry name" value="Hemolysn_activator_HlyB_C"/>
</dbReference>
<dbReference type="STRING" id="82633.GCA_000974605_00228"/>
<dbReference type="Gene3D" id="3.10.20.310">
    <property type="entry name" value="membrane protein fhac"/>
    <property type="match status" value="1"/>
</dbReference>
<dbReference type="Proteomes" id="UP000234341">
    <property type="component" value="Unassembled WGS sequence"/>
</dbReference>
<dbReference type="InterPro" id="IPR035251">
    <property type="entry name" value="ShlB_POTRA"/>
</dbReference>
<dbReference type="GO" id="GO:0008320">
    <property type="term" value="F:protein transmembrane transporter activity"/>
    <property type="evidence" value="ECO:0007669"/>
    <property type="project" value="TreeGrafter"/>
</dbReference>
<proteinExistence type="predicted"/>
<dbReference type="InterPro" id="IPR013686">
    <property type="entry name" value="Polypept-transport_assoc_ShlB"/>
</dbReference>
<dbReference type="Pfam" id="PF17287">
    <property type="entry name" value="POTRA_3"/>
    <property type="match status" value="1"/>
</dbReference>
<evidence type="ECO:0000256" key="5">
    <source>
        <dbReference type="SAM" id="SignalP"/>
    </source>
</evidence>
<dbReference type="EMBL" id="PJRP01000011">
    <property type="protein sequence ID" value="PLP98497.1"/>
    <property type="molecule type" value="Genomic_DNA"/>
</dbReference>
<dbReference type="Pfam" id="PF08479">
    <property type="entry name" value="POTRA_2"/>
    <property type="match status" value="1"/>
</dbReference>
<dbReference type="Gene3D" id="2.40.160.50">
    <property type="entry name" value="membrane protein fhac: a member of the omp85/tpsb transporter family"/>
    <property type="match status" value="1"/>
</dbReference>
<dbReference type="GO" id="GO:0098046">
    <property type="term" value="C:type V protein secretion system complex"/>
    <property type="evidence" value="ECO:0007669"/>
    <property type="project" value="TreeGrafter"/>
</dbReference>
<name>A0A2N5C8F7_9BURK</name>
<feature type="region of interest" description="Disordered" evidence="4">
    <location>
        <begin position="29"/>
        <end position="59"/>
    </location>
</feature>
<evidence type="ECO:0000256" key="1">
    <source>
        <dbReference type="ARBA" id="ARBA00022452"/>
    </source>
</evidence>
<evidence type="ECO:0000256" key="3">
    <source>
        <dbReference type="ARBA" id="ARBA00023237"/>
    </source>
</evidence>
<accession>A0A2N5C8F7</accession>
<feature type="signal peptide" evidence="5">
    <location>
        <begin position="1"/>
        <end position="27"/>
    </location>
</feature>
<organism evidence="9 10">
    <name type="scientific">Cupriavidus pauculus</name>
    <dbReference type="NCBI Taxonomy" id="82633"/>
    <lineage>
        <taxon>Bacteria</taxon>
        <taxon>Pseudomonadati</taxon>
        <taxon>Pseudomonadota</taxon>
        <taxon>Betaproteobacteria</taxon>
        <taxon>Burkholderiales</taxon>
        <taxon>Burkholderiaceae</taxon>
        <taxon>Cupriavidus</taxon>
    </lineage>
</organism>
<evidence type="ECO:0000259" key="8">
    <source>
        <dbReference type="Pfam" id="PF17287"/>
    </source>
</evidence>
<keyword evidence="3" id="KW-0998">Cell outer membrane</keyword>
<sequence length="590" mass="64856">MSLNSSHIARLASFAFGLSTFSPIVSAQVPPSPGQATALTNAEQDQRARQQQEARERASIVDAPAVRAETTARAEHPALPQETPCFRVSRFVLEAPKNLPADQQTAGASALPMDPFAFAQLWLEHYQGECVGKQGVEMLVKGLSQTILSKGYVTTRVLVPEQDLSSGTLKLALIPGVIGDIRFSEPDLWGTWKSAFPTAPGELLNLRDLEQGLEQMKRVASQDVDMQIVPTSTPGRSDVVIAVKRGKPWTLVASVDNSGSRSTGKWQGNVSVGIDNPLGLSDMFNVGYNQDLMFSNKEHGTRGWNGFYSIPWGYWTATLSAYSSNYFQQIAGVNATFVSSGKSENVDLKLHRVLRRSQSDVLGMQVRLTRRFGKSYIEDTEIPQQRRNNTILEFGVTDRHYFGQSQLDATLSLRQGIGAFGAQDDTLASLDGPTWRYRMMVLDANLSVPFKLAEQPFRYVTTIRGQFTNDRLYYVDDLTIGSRYTVRGFDGESQLAGERGFYWRNELQAPLGASGQALYIGLDYGRVYGPSTQALVGSQLAGAVIGMRGGVGTQRFGGVSYDVFVGMPVYKPEQFNTAGMTAGMQMVYQY</sequence>
<evidence type="ECO:0000313" key="10">
    <source>
        <dbReference type="Proteomes" id="UP000234341"/>
    </source>
</evidence>
<evidence type="ECO:0000259" key="6">
    <source>
        <dbReference type="Pfam" id="PF03865"/>
    </source>
</evidence>
<dbReference type="PANTHER" id="PTHR34597:SF3">
    <property type="entry name" value="OUTER MEMBRANE TRANSPORTER CDIB"/>
    <property type="match status" value="1"/>
</dbReference>
<gene>
    <name evidence="9" type="ORF">CYJ10_21675</name>
</gene>
<dbReference type="RefSeq" id="WP_101683512.1">
    <property type="nucleotide sequence ID" value="NZ_PJRP01000011.1"/>
</dbReference>
<keyword evidence="1" id="KW-1134">Transmembrane beta strand</keyword>
<dbReference type="InterPro" id="IPR051544">
    <property type="entry name" value="TPS_OM_transporter"/>
</dbReference>